<evidence type="ECO:0000259" key="10">
    <source>
        <dbReference type="PROSITE" id="PS51068"/>
    </source>
</evidence>
<dbReference type="PANTHER" id="PTHR22993">
    <property type="entry name" value="FORMAMIDOPYRIMIDINE-DNA GLYCOSYLASE"/>
    <property type="match status" value="1"/>
</dbReference>
<evidence type="ECO:0000256" key="3">
    <source>
        <dbReference type="ARBA" id="ARBA00022763"/>
    </source>
</evidence>
<dbReference type="InterPro" id="IPR015886">
    <property type="entry name" value="H2TH_FPG"/>
</dbReference>
<evidence type="ECO:0000256" key="2">
    <source>
        <dbReference type="ARBA" id="ARBA00009409"/>
    </source>
</evidence>
<dbReference type="SMART" id="SM00898">
    <property type="entry name" value="Fapy_DNA_glyco"/>
    <property type="match status" value="1"/>
</dbReference>
<dbReference type="Gene3D" id="1.10.8.50">
    <property type="match status" value="1"/>
</dbReference>
<dbReference type="OrthoDB" id="9800855at2"/>
<keyword evidence="11" id="KW-0255">Endonuclease</keyword>
<keyword evidence="8" id="KW-0511">Multifunctional enzyme</keyword>
<dbReference type="Proteomes" id="UP000199391">
    <property type="component" value="Unassembled WGS sequence"/>
</dbReference>
<dbReference type="InterPro" id="IPR010979">
    <property type="entry name" value="Ribosomal_uS13-like_H2TH"/>
</dbReference>
<evidence type="ECO:0000313" key="11">
    <source>
        <dbReference type="EMBL" id="SFU72671.1"/>
    </source>
</evidence>
<gene>
    <name evidence="11" type="ORF">SAMN05216552_100856</name>
</gene>
<keyword evidence="4" id="KW-0378">Hydrolase</keyword>
<evidence type="ECO:0000256" key="7">
    <source>
        <dbReference type="ARBA" id="ARBA00023239"/>
    </source>
</evidence>
<dbReference type="SUPFAM" id="SSF46946">
    <property type="entry name" value="S13-like H2TH domain"/>
    <property type="match status" value="1"/>
</dbReference>
<organism evidence="11 12">
    <name type="scientific">Pseudoduganella namucuonensis</name>
    <dbReference type="NCBI Taxonomy" id="1035707"/>
    <lineage>
        <taxon>Bacteria</taxon>
        <taxon>Pseudomonadati</taxon>
        <taxon>Pseudomonadota</taxon>
        <taxon>Betaproteobacteria</taxon>
        <taxon>Burkholderiales</taxon>
        <taxon>Oxalobacteraceae</taxon>
        <taxon>Telluria group</taxon>
        <taxon>Pseudoduganella</taxon>
    </lineage>
</organism>
<protein>
    <submittedName>
        <fullName evidence="11">Endonuclease-8</fullName>
    </submittedName>
</protein>
<dbReference type="STRING" id="1035707.SAMN05216552_100856"/>
<evidence type="ECO:0000256" key="9">
    <source>
        <dbReference type="ARBA" id="ARBA00023295"/>
    </source>
</evidence>
<evidence type="ECO:0000313" key="12">
    <source>
        <dbReference type="Proteomes" id="UP000199391"/>
    </source>
</evidence>
<dbReference type="AlphaFoldDB" id="A0A1I7IID7"/>
<dbReference type="GO" id="GO:0016829">
    <property type="term" value="F:lyase activity"/>
    <property type="evidence" value="ECO:0007669"/>
    <property type="project" value="UniProtKB-KW"/>
</dbReference>
<evidence type="ECO:0000256" key="8">
    <source>
        <dbReference type="ARBA" id="ARBA00023268"/>
    </source>
</evidence>
<reference evidence="12" key="1">
    <citation type="submission" date="2016-10" db="EMBL/GenBank/DDBJ databases">
        <authorList>
            <person name="Varghese N."/>
            <person name="Submissions S."/>
        </authorList>
    </citation>
    <scope>NUCLEOTIDE SEQUENCE [LARGE SCALE GENOMIC DNA]</scope>
    <source>
        <strain evidence="12">CGMCC 1.11014</strain>
    </source>
</reference>
<feature type="domain" description="Formamidopyrimidine-DNA glycosylase catalytic" evidence="10">
    <location>
        <begin position="2"/>
        <end position="94"/>
    </location>
</feature>
<keyword evidence="7" id="KW-0456">Lyase</keyword>
<dbReference type="GO" id="GO:0003906">
    <property type="term" value="F:DNA-(apurinic or apyrimidinic site) endonuclease activity"/>
    <property type="evidence" value="ECO:0007669"/>
    <property type="project" value="InterPro"/>
</dbReference>
<dbReference type="PROSITE" id="PS51068">
    <property type="entry name" value="FPG_CAT"/>
    <property type="match status" value="1"/>
</dbReference>
<keyword evidence="3" id="KW-0227">DNA damage</keyword>
<dbReference type="Gene3D" id="3.20.190.10">
    <property type="entry name" value="MutM-like, N-terminal"/>
    <property type="match status" value="1"/>
</dbReference>
<dbReference type="GO" id="GO:0008270">
    <property type="term" value="F:zinc ion binding"/>
    <property type="evidence" value="ECO:0007669"/>
    <property type="project" value="InterPro"/>
</dbReference>
<accession>A0A1I7IID7</accession>
<name>A0A1I7IID7_9BURK</name>
<dbReference type="Pfam" id="PF06831">
    <property type="entry name" value="H2TH"/>
    <property type="match status" value="1"/>
</dbReference>
<keyword evidence="5" id="KW-0238">DNA-binding</keyword>
<dbReference type="Pfam" id="PF01149">
    <property type="entry name" value="Fapy_DNA_glyco"/>
    <property type="match status" value="1"/>
</dbReference>
<keyword evidence="6" id="KW-0234">DNA repair</keyword>
<keyword evidence="12" id="KW-1185">Reference proteome</keyword>
<dbReference type="PANTHER" id="PTHR22993:SF9">
    <property type="entry name" value="FORMAMIDOPYRIMIDINE-DNA GLYCOSYLASE"/>
    <property type="match status" value="1"/>
</dbReference>
<keyword evidence="11" id="KW-0540">Nuclease</keyword>
<dbReference type="GO" id="GO:0008534">
    <property type="term" value="F:oxidized purine nucleobase lesion DNA N-glycosylase activity"/>
    <property type="evidence" value="ECO:0007669"/>
    <property type="project" value="UniProtKB-EC"/>
</dbReference>
<dbReference type="GO" id="GO:0003684">
    <property type="term" value="F:damaged DNA binding"/>
    <property type="evidence" value="ECO:0007669"/>
    <property type="project" value="InterPro"/>
</dbReference>
<evidence type="ECO:0000256" key="5">
    <source>
        <dbReference type="ARBA" id="ARBA00023125"/>
    </source>
</evidence>
<dbReference type="GO" id="GO:0006284">
    <property type="term" value="P:base-excision repair"/>
    <property type="evidence" value="ECO:0007669"/>
    <property type="project" value="InterPro"/>
</dbReference>
<comment type="catalytic activity">
    <reaction evidence="1">
        <text>Hydrolysis of DNA containing ring-opened 7-methylguanine residues, releasing 2,6-diamino-4-hydroxy-5-(N-methyl)formamidopyrimidine.</text>
        <dbReference type="EC" id="3.2.2.23"/>
    </reaction>
</comment>
<sequence>MPEGPSIVIMKEQAAGFVGRTIANASGNSKTVDFASLEGQPILGLHSWGKHFLIELPRQVLRIHLLMFGSYRINERKDTDPRLSLGFEDGEEFNFYTCSVKPLEGGLDEVYDWRADVMADAWSPALALRKLRAAPDKLACDALLDQNIFAGVGNIIKNEVLFRLRIHPLSPVGALPAPKLRALVKDARDYSFLFKEWKLAYELKKHWQAHTRRVCPRCDIPFSKGHLGATKRRSFYCEKCQKRYGN</sequence>
<dbReference type="InterPro" id="IPR012319">
    <property type="entry name" value="FPG_cat"/>
</dbReference>
<evidence type="ECO:0000256" key="6">
    <source>
        <dbReference type="ARBA" id="ARBA00023204"/>
    </source>
</evidence>
<dbReference type="EMBL" id="FPBO01000008">
    <property type="protein sequence ID" value="SFU72671.1"/>
    <property type="molecule type" value="Genomic_DNA"/>
</dbReference>
<proteinExistence type="inferred from homology"/>
<comment type="similarity">
    <text evidence="2">Belongs to the FPG family.</text>
</comment>
<dbReference type="CDD" id="cd08974">
    <property type="entry name" value="BaFpgNei_N_2"/>
    <property type="match status" value="1"/>
</dbReference>
<dbReference type="SMART" id="SM01232">
    <property type="entry name" value="H2TH"/>
    <property type="match status" value="1"/>
</dbReference>
<dbReference type="InterPro" id="IPR035937">
    <property type="entry name" value="FPG_N"/>
</dbReference>
<dbReference type="SUPFAM" id="SSF81624">
    <property type="entry name" value="N-terminal domain of MutM-like DNA repair proteins"/>
    <property type="match status" value="1"/>
</dbReference>
<keyword evidence="9" id="KW-0326">Glycosidase</keyword>
<evidence type="ECO:0000256" key="1">
    <source>
        <dbReference type="ARBA" id="ARBA00001668"/>
    </source>
</evidence>
<evidence type="ECO:0000256" key="4">
    <source>
        <dbReference type="ARBA" id="ARBA00022801"/>
    </source>
</evidence>
<dbReference type="RefSeq" id="WP_093555535.1">
    <property type="nucleotide sequence ID" value="NZ_FPBO01000008.1"/>
</dbReference>